<dbReference type="Gene3D" id="4.10.830.40">
    <property type="match status" value="1"/>
</dbReference>
<dbReference type="InterPro" id="IPR000315">
    <property type="entry name" value="Znf_B-box"/>
</dbReference>
<feature type="domain" description="LIM zinc-binding" evidence="17">
    <location>
        <begin position="356"/>
        <end position="416"/>
    </location>
</feature>
<keyword evidence="7 14" id="KW-0863">Zinc-finger</keyword>
<evidence type="ECO:0000256" key="14">
    <source>
        <dbReference type="PROSITE-ProRule" id="PRU00024"/>
    </source>
</evidence>
<feature type="region of interest" description="Disordered" evidence="16">
    <location>
        <begin position="229"/>
        <end position="270"/>
    </location>
</feature>
<dbReference type="Pfam" id="PF15227">
    <property type="entry name" value="zf-C3HC4_4"/>
    <property type="match status" value="1"/>
</dbReference>
<keyword evidence="6" id="KW-0677">Repeat</keyword>
<evidence type="ECO:0000256" key="6">
    <source>
        <dbReference type="ARBA" id="ARBA00022737"/>
    </source>
</evidence>
<keyword evidence="5 15" id="KW-0479">Metal-binding</keyword>
<dbReference type="PANTHER" id="PTHR24212:SF1">
    <property type="entry name" value="ZYXIN"/>
    <property type="match status" value="1"/>
</dbReference>
<evidence type="ECO:0000256" key="11">
    <source>
        <dbReference type="ARBA" id="ARBA00023038"/>
    </source>
</evidence>
<feature type="compositionally biased region" description="Basic and acidic residues" evidence="16">
    <location>
        <begin position="229"/>
        <end position="238"/>
    </location>
</feature>
<feature type="compositionally biased region" description="Pro residues" evidence="16">
    <location>
        <begin position="256"/>
        <end position="265"/>
    </location>
</feature>
<keyword evidence="9" id="KW-0130">Cell adhesion</keyword>
<reference evidence="20" key="2">
    <citation type="submission" date="2025-08" db="UniProtKB">
        <authorList>
            <consortium name="Ensembl"/>
        </authorList>
    </citation>
    <scope>IDENTIFICATION</scope>
    <source>
        <strain evidence="20">Guanapo</strain>
    </source>
</reference>
<evidence type="ECO:0000256" key="15">
    <source>
        <dbReference type="PROSITE-ProRule" id="PRU00125"/>
    </source>
</evidence>
<feature type="domain" description="LIM zinc-binding" evidence="17">
    <location>
        <begin position="296"/>
        <end position="355"/>
    </location>
</feature>
<evidence type="ECO:0000256" key="8">
    <source>
        <dbReference type="ARBA" id="ARBA00022833"/>
    </source>
</evidence>
<dbReference type="GO" id="GO:0007155">
    <property type="term" value="P:cell adhesion"/>
    <property type="evidence" value="ECO:0007669"/>
    <property type="project" value="UniProtKB-KW"/>
</dbReference>
<dbReference type="Bgee" id="ENSPREG00000016061">
    <property type="expression patterns" value="Expressed in caudal fin"/>
</dbReference>
<evidence type="ECO:0000256" key="5">
    <source>
        <dbReference type="ARBA" id="ARBA00022723"/>
    </source>
</evidence>
<evidence type="ECO:0000259" key="17">
    <source>
        <dbReference type="PROSITE" id="PS50023"/>
    </source>
</evidence>
<evidence type="ECO:0000256" key="2">
    <source>
        <dbReference type="ARBA" id="ARBA00004246"/>
    </source>
</evidence>
<dbReference type="AlphaFoldDB" id="A0A3P9PPI6"/>
<dbReference type="FunFam" id="2.10.110.10:FF:000057">
    <property type="entry name" value="Zyxin"/>
    <property type="match status" value="1"/>
</dbReference>
<dbReference type="SUPFAM" id="SSF57850">
    <property type="entry name" value="RING/U-box"/>
    <property type="match status" value="1"/>
</dbReference>
<dbReference type="InterPro" id="IPR001781">
    <property type="entry name" value="Znf_LIM"/>
</dbReference>
<feature type="domain" description="RING-type" evidence="18">
    <location>
        <begin position="15"/>
        <end position="58"/>
    </location>
</feature>
<protein>
    <recommendedName>
        <fullName evidence="13">Zyxin</fullName>
    </recommendedName>
</protein>
<dbReference type="GO" id="GO:0007179">
    <property type="term" value="P:transforming growth factor beta receptor signaling pathway"/>
    <property type="evidence" value="ECO:0007669"/>
    <property type="project" value="TreeGrafter"/>
</dbReference>
<dbReference type="SUPFAM" id="SSF57845">
    <property type="entry name" value="B-box zinc-binding domain"/>
    <property type="match status" value="1"/>
</dbReference>
<dbReference type="InterPro" id="IPR017907">
    <property type="entry name" value="Znf_RING_CS"/>
</dbReference>
<evidence type="ECO:0000313" key="21">
    <source>
        <dbReference type="Proteomes" id="UP000242638"/>
    </source>
</evidence>
<evidence type="ECO:0000259" key="19">
    <source>
        <dbReference type="PROSITE" id="PS50119"/>
    </source>
</evidence>
<evidence type="ECO:0000256" key="12">
    <source>
        <dbReference type="ARBA" id="ARBA00023212"/>
    </source>
</evidence>
<dbReference type="PANTHER" id="PTHR24212">
    <property type="entry name" value="ZYXIN/TRIP6"/>
    <property type="match status" value="1"/>
</dbReference>
<comment type="similarity">
    <text evidence="3">Belongs to the zyxin/ajuba family.</text>
</comment>
<dbReference type="CDD" id="cd19769">
    <property type="entry name" value="Bbox2_TRIM16-like"/>
    <property type="match status" value="1"/>
</dbReference>
<dbReference type="GO" id="GO:0005925">
    <property type="term" value="C:focal adhesion"/>
    <property type="evidence" value="ECO:0007669"/>
    <property type="project" value="UniProtKB-SubCell"/>
</dbReference>
<sequence>MSQRWNQTESAKYSCSICLDLLKDPVTIPCGHSYCMNCINDHWDGEDQRKIHSCPQCRKEFIPRPGLEKNIMLADFVEELKKTGLQPAQADHCYAGPEDVACDFCSGRKMKAVKSCLVCLASYCQNHLHPHYESPTFKKHNLVEASTKLHQNICSHHDEVMKIFCRTDQQCICYLCTMDEHKGHETVPAAAERAEKQKKLQESRQQIQFQNREKDVKLLQQKMECISVSDDKTEEDSKASFPSSDKRRVKSRPLSVPLPPGPDPVPAGGVSPNMKKLIKNFNKDQPAPVPTSTPTKICGKCGKDLSSTEPALKAMGKLFHPSCFCCKSCHRPLQGMQFYVKEGSPECKCCYVTFLPPCSQCGEKITDRILKAMGKCFHVRCFLCSTCSCNLDGLPFIAGEDDKPYCVQDYHKRFSPQCETCKEPIVPAPGSEETVKLVALGKNYHIKCYQCEDCARPFSSEVDKYQGHPVDGRILCTKCHTKRTMM</sequence>
<reference evidence="20" key="3">
    <citation type="submission" date="2025-09" db="UniProtKB">
        <authorList>
            <consortium name="Ensembl"/>
        </authorList>
    </citation>
    <scope>IDENTIFICATION</scope>
    <source>
        <strain evidence="20">Guanapo</strain>
    </source>
</reference>
<dbReference type="Ensembl" id="ENSPRET00000024022.1">
    <property type="protein sequence ID" value="ENSPREP00000023781.1"/>
    <property type="gene ID" value="ENSPREG00000016061.1"/>
</dbReference>
<dbReference type="PROSITE" id="PS50119">
    <property type="entry name" value="ZF_BBOX"/>
    <property type="match status" value="1"/>
</dbReference>
<name>A0A3P9PPI6_POERE</name>
<dbReference type="PROSITE" id="PS50023">
    <property type="entry name" value="LIM_DOMAIN_2"/>
    <property type="match status" value="3"/>
</dbReference>
<dbReference type="Proteomes" id="UP000242638">
    <property type="component" value="Unassembled WGS sequence"/>
</dbReference>
<keyword evidence="11 15" id="KW-0440">LIM domain</keyword>
<dbReference type="STRING" id="8081.ENSPREP00000023781"/>
<keyword evidence="4" id="KW-0963">Cytoplasm</keyword>
<dbReference type="Gene3D" id="2.10.110.10">
    <property type="entry name" value="Cysteine Rich Protein"/>
    <property type="match status" value="3"/>
</dbReference>
<dbReference type="SUPFAM" id="SSF57716">
    <property type="entry name" value="Glucocorticoid receptor-like (DNA-binding domain)"/>
    <property type="match status" value="2"/>
</dbReference>
<evidence type="ECO:0000256" key="7">
    <source>
        <dbReference type="ARBA" id="ARBA00022771"/>
    </source>
</evidence>
<keyword evidence="21" id="KW-1185">Reference proteome</keyword>
<dbReference type="Pfam" id="PF00412">
    <property type="entry name" value="LIM"/>
    <property type="match status" value="3"/>
</dbReference>
<dbReference type="PROSITE" id="PS50089">
    <property type="entry name" value="ZF_RING_2"/>
    <property type="match status" value="1"/>
</dbReference>
<evidence type="ECO:0000256" key="10">
    <source>
        <dbReference type="ARBA" id="ARBA00022949"/>
    </source>
</evidence>
<dbReference type="Gene3D" id="3.30.160.60">
    <property type="entry name" value="Classic Zinc Finger"/>
    <property type="match status" value="1"/>
</dbReference>
<evidence type="ECO:0000256" key="3">
    <source>
        <dbReference type="ARBA" id="ARBA00009611"/>
    </source>
</evidence>
<dbReference type="GO" id="GO:0008270">
    <property type="term" value="F:zinc ion binding"/>
    <property type="evidence" value="ECO:0007669"/>
    <property type="project" value="UniProtKB-KW"/>
</dbReference>
<keyword evidence="10" id="KW-0965">Cell junction</keyword>
<evidence type="ECO:0000259" key="18">
    <source>
        <dbReference type="PROSITE" id="PS50089"/>
    </source>
</evidence>
<dbReference type="OMA" id="CENHIQP"/>
<evidence type="ECO:0000256" key="4">
    <source>
        <dbReference type="ARBA" id="ARBA00022490"/>
    </source>
</evidence>
<dbReference type="InterPro" id="IPR001841">
    <property type="entry name" value="Znf_RING"/>
</dbReference>
<feature type="domain" description="LIM zinc-binding" evidence="17">
    <location>
        <begin position="417"/>
        <end position="486"/>
    </location>
</feature>
<dbReference type="Pfam" id="PF00643">
    <property type="entry name" value="zf-B_box"/>
    <property type="match status" value="1"/>
</dbReference>
<keyword evidence="12" id="KW-0206">Cytoskeleton</keyword>
<dbReference type="SMART" id="SM00336">
    <property type="entry name" value="BBOX"/>
    <property type="match status" value="1"/>
</dbReference>
<evidence type="ECO:0000256" key="13">
    <source>
        <dbReference type="ARBA" id="ARBA00039396"/>
    </source>
</evidence>
<dbReference type="InterPro" id="IPR013083">
    <property type="entry name" value="Znf_RING/FYVE/PHD"/>
</dbReference>
<accession>A0A3P9PPI6</accession>
<keyword evidence="8 15" id="KW-0862">Zinc</keyword>
<dbReference type="GO" id="GO:0005737">
    <property type="term" value="C:cytoplasm"/>
    <property type="evidence" value="ECO:0007669"/>
    <property type="project" value="TreeGrafter"/>
</dbReference>
<dbReference type="SMART" id="SM00184">
    <property type="entry name" value="RING"/>
    <property type="match status" value="1"/>
</dbReference>
<dbReference type="GeneTree" id="ENSGT01150000286922"/>
<dbReference type="Gene3D" id="3.30.40.10">
    <property type="entry name" value="Zinc/RING finger domain, C3HC4 (zinc finger)"/>
    <property type="match status" value="1"/>
</dbReference>
<dbReference type="GO" id="GO:0001725">
    <property type="term" value="C:stress fiber"/>
    <property type="evidence" value="ECO:0007669"/>
    <property type="project" value="TreeGrafter"/>
</dbReference>
<comment type="subcellular location">
    <subcellularLocation>
        <location evidence="2">Cell junction</location>
        <location evidence="2">Focal adhesion</location>
    </subcellularLocation>
    <subcellularLocation>
        <location evidence="1">Cytoplasm</location>
        <location evidence="1">Cytoskeleton</location>
    </subcellularLocation>
</comment>
<feature type="domain" description="B box-type" evidence="19">
    <location>
        <begin position="149"/>
        <end position="189"/>
    </location>
</feature>
<reference evidence="21" key="1">
    <citation type="submission" date="2013-11" db="EMBL/GenBank/DDBJ databases">
        <title>The genomic landscape of the Guanapo guppy.</title>
        <authorList>
            <person name="Kuenstner A."/>
            <person name="Dreyer C."/>
        </authorList>
    </citation>
    <scope>NUCLEOTIDE SEQUENCE</scope>
    <source>
        <strain evidence="21">Guanapo</strain>
    </source>
</reference>
<organism evidence="20 21">
    <name type="scientific">Poecilia reticulata</name>
    <name type="common">Guppy</name>
    <name type="synonym">Acanthophacelus reticulatus</name>
    <dbReference type="NCBI Taxonomy" id="8081"/>
    <lineage>
        <taxon>Eukaryota</taxon>
        <taxon>Metazoa</taxon>
        <taxon>Chordata</taxon>
        <taxon>Craniata</taxon>
        <taxon>Vertebrata</taxon>
        <taxon>Euteleostomi</taxon>
        <taxon>Actinopterygii</taxon>
        <taxon>Neopterygii</taxon>
        <taxon>Teleostei</taxon>
        <taxon>Neoteleostei</taxon>
        <taxon>Acanthomorphata</taxon>
        <taxon>Ovalentaria</taxon>
        <taxon>Atherinomorphae</taxon>
        <taxon>Cyprinodontiformes</taxon>
        <taxon>Poeciliidae</taxon>
        <taxon>Poeciliinae</taxon>
        <taxon>Poecilia</taxon>
    </lineage>
</organism>
<dbReference type="SMART" id="SM00132">
    <property type="entry name" value="LIM"/>
    <property type="match status" value="3"/>
</dbReference>
<dbReference type="GO" id="GO:0007229">
    <property type="term" value="P:integrin-mediated signaling pathway"/>
    <property type="evidence" value="ECO:0007669"/>
    <property type="project" value="TreeGrafter"/>
</dbReference>
<proteinExistence type="inferred from homology"/>
<evidence type="ECO:0000313" key="20">
    <source>
        <dbReference type="Ensembl" id="ENSPREP00000023781.1"/>
    </source>
</evidence>
<evidence type="ECO:0000256" key="1">
    <source>
        <dbReference type="ARBA" id="ARBA00004245"/>
    </source>
</evidence>
<dbReference type="PROSITE" id="PS00518">
    <property type="entry name" value="ZF_RING_1"/>
    <property type="match status" value="1"/>
</dbReference>
<evidence type="ECO:0000256" key="9">
    <source>
        <dbReference type="ARBA" id="ARBA00022889"/>
    </source>
</evidence>
<evidence type="ECO:0000256" key="16">
    <source>
        <dbReference type="SAM" id="MobiDB-lite"/>
    </source>
</evidence>
<dbReference type="PROSITE" id="PS00478">
    <property type="entry name" value="LIM_DOMAIN_1"/>
    <property type="match status" value="1"/>
</dbReference>